<keyword evidence="2 4" id="KW-0479">Metal-binding</keyword>
<evidence type="ECO:0000256" key="3">
    <source>
        <dbReference type="ARBA" id="ARBA00023004"/>
    </source>
</evidence>
<keyword evidence="1 4" id="KW-0349">Heme</keyword>
<evidence type="ECO:0000259" key="5">
    <source>
        <dbReference type="PROSITE" id="PS51007"/>
    </source>
</evidence>
<name>A0ABW0SMA3_9GAMM</name>
<evidence type="ECO:0000313" key="7">
    <source>
        <dbReference type="Proteomes" id="UP001596036"/>
    </source>
</evidence>
<dbReference type="PROSITE" id="PS51007">
    <property type="entry name" value="CYTC"/>
    <property type="match status" value="2"/>
</dbReference>
<keyword evidence="7" id="KW-1185">Reference proteome</keyword>
<evidence type="ECO:0000256" key="4">
    <source>
        <dbReference type="PROSITE-ProRule" id="PRU00433"/>
    </source>
</evidence>
<dbReference type="SUPFAM" id="SSF46626">
    <property type="entry name" value="Cytochrome c"/>
    <property type="match status" value="2"/>
</dbReference>
<organism evidence="6 7">
    <name type="scientific">Lysobacter yangpyeongensis</name>
    <dbReference type="NCBI Taxonomy" id="346182"/>
    <lineage>
        <taxon>Bacteria</taxon>
        <taxon>Pseudomonadati</taxon>
        <taxon>Pseudomonadota</taxon>
        <taxon>Gammaproteobacteria</taxon>
        <taxon>Lysobacterales</taxon>
        <taxon>Lysobacteraceae</taxon>
        <taxon>Lysobacter</taxon>
    </lineage>
</organism>
<protein>
    <submittedName>
        <fullName evidence="6">C-type cytochrome</fullName>
    </submittedName>
</protein>
<feature type="domain" description="Cytochrome c" evidence="5">
    <location>
        <begin position="195"/>
        <end position="289"/>
    </location>
</feature>
<proteinExistence type="predicted"/>
<keyword evidence="3 4" id="KW-0408">Iron</keyword>
<dbReference type="InterPro" id="IPR051459">
    <property type="entry name" value="Cytochrome_c-type_DH"/>
</dbReference>
<feature type="domain" description="Cytochrome c" evidence="5">
    <location>
        <begin position="52"/>
        <end position="149"/>
    </location>
</feature>
<dbReference type="EMBL" id="JBHSNM010000002">
    <property type="protein sequence ID" value="MFC5569854.1"/>
    <property type="molecule type" value="Genomic_DNA"/>
</dbReference>
<dbReference type="PANTHER" id="PTHR35008:SF8">
    <property type="entry name" value="ALCOHOL DEHYDROGENASE CYTOCHROME C SUBUNIT"/>
    <property type="match status" value="1"/>
</dbReference>
<comment type="caution">
    <text evidence="6">The sequence shown here is derived from an EMBL/GenBank/DDBJ whole genome shotgun (WGS) entry which is preliminary data.</text>
</comment>
<dbReference type="Proteomes" id="UP001596036">
    <property type="component" value="Unassembled WGS sequence"/>
</dbReference>
<dbReference type="Pfam" id="PF13442">
    <property type="entry name" value="Cytochrome_CBB3"/>
    <property type="match status" value="1"/>
</dbReference>
<dbReference type="RefSeq" id="WP_386754175.1">
    <property type="nucleotide sequence ID" value="NZ_JBHSNM010000002.1"/>
</dbReference>
<dbReference type="Pfam" id="PF00034">
    <property type="entry name" value="Cytochrom_C"/>
    <property type="match status" value="1"/>
</dbReference>
<gene>
    <name evidence="6" type="ORF">ACFPN1_07245</name>
</gene>
<sequence>MRRVAKWSAIGLAIVLLGVTALFAVSWAVTGKAMSRTYAVSDPPLRVETTAEALARGRHLFDTRGCGDCHGPQGAGRVLIDDPVLGRIVPSNLSRSVRDPAYTDDALGAAIRHGIRPDGTPLLIMPSGEFADFEDRDVAALVAYMRSLPASDNAPGTSSVRPVGRVLYTLGKLPLFSAERIDHAPRARQAPVAAITPEYGRYVAQSCTGCHGPGLAGNTVVIPGKPKSANLTPHADGLAAWQEADFLRLMHTGRRPDGTAVDPLMPWPAYDRMDDTELRAVWAYLRTVPPVPGKPKRR</sequence>
<dbReference type="Gene3D" id="1.10.760.10">
    <property type="entry name" value="Cytochrome c-like domain"/>
    <property type="match status" value="2"/>
</dbReference>
<accession>A0ABW0SMA3</accession>
<dbReference type="PANTHER" id="PTHR35008">
    <property type="entry name" value="BLL4482 PROTEIN-RELATED"/>
    <property type="match status" value="1"/>
</dbReference>
<dbReference type="InterPro" id="IPR036909">
    <property type="entry name" value="Cyt_c-like_dom_sf"/>
</dbReference>
<evidence type="ECO:0000313" key="6">
    <source>
        <dbReference type="EMBL" id="MFC5569854.1"/>
    </source>
</evidence>
<reference evidence="7" key="1">
    <citation type="journal article" date="2019" name="Int. J. Syst. Evol. Microbiol.">
        <title>The Global Catalogue of Microorganisms (GCM) 10K type strain sequencing project: providing services to taxonomists for standard genome sequencing and annotation.</title>
        <authorList>
            <consortium name="The Broad Institute Genomics Platform"/>
            <consortium name="The Broad Institute Genome Sequencing Center for Infectious Disease"/>
            <person name="Wu L."/>
            <person name="Ma J."/>
        </authorList>
    </citation>
    <scope>NUCLEOTIDE SEQUENCE [LARGE SCALE GENOMIC DNA]</scope>
    <source>
        <strain evidence="7">KACC 11407</strain>
    </source>
</reference>
<evidence type="ECO:0000256" key="1">
    <source>
        <dbReference type="ARBA" id="ARBA00022617"/>
    </source>
</evidence>
<dbReference type="InterPro" id="IPR009056">
    <property type="entry name" value="Cyt_c-like_dom"/>
</dbReference>
<evidence type="ECO:0000256" key="2">
    <source>
        <dbReference type="ARBA" id="ARBA00022723"/>
    </source>
</evidence>